<proteinExistence type="predicted"/>
<sequence>MVRTRQLTPGTPRDDAQVDSLRRGLEVLRLFDLRHRKLTLADIARKLELSRPTTEKLVQTLQAQHFLQATGDSYEPHIACLALGRAAKKGLAVGQAARPLMRELSQRFGVHVTLSTRDRLHMLVVEHCVPAGRVQLGLTSGARFPMAVSASGRAYLWGRPKEQRDELLRMIEADAPSGVSRPLDEVYAAFRDLEKTGWCYLAAPVATHTASIATPVKAGSEFALAAMAVSVDVTEAVLRGQVAASLLAIAERIALAAEDED</sequence>
<dbReference type="InterPro" id="IPR014757">
    <property type="entry name" value="Tscrpt_reg_IclR_C"/>
</dbReference>
<dbReference type="SUPFAM" id="SSF55781">
    <property type="entry name" value="GAF domain-like"/>
    <property type="match status" value="1"/>
</dbReference>
<dbReference type="InterPro" id="IPR029016">
    <property type="entry name" value="GAF-like_dom_sf"/>
</dbReference>
<dbReference type="GO" id="GO:0003700">
    <property type="term" value="F:DNA-binding transcription factor activity"/>
    <property type="evidence" value="ECO:0007669"/>
    <property type="project" value="TreeGrafter"/>
</dbReference>
<name>A0A2N8K8N0_9BURK</name>
<dbReference type="EMBL" id="POQS01000017">
    <property type="protein sequence ID" value="PND29811.1"/>
    <property type="molecule type" value="Genomic_DNA"/>
</dbReference>
<dbReference type="Pfam" id="PF09339">
    <property type="entry name" value="HTH_IclR"/>
    <property type="match status" value="1"/>
</dbReference>
<gene>
    <name evidence="1" type="ORF">C1I89_32680</name>
</gene>
<dbReference type="SMART" id="SM00346">
    <property type="entry name" value="HTH_ICLR"/>
    <property type="match status" value="1"/>
</dbReference>
<accession>A0A2N8K8N0</accession>
<dbReference type="Gene3D" id="1.10.10.10">
    <property type="entry name" value="Winged helix-like DNA-binding domain superfamily/Winged helix DNA-binding domain"/>
    <property type="match status" value="1"/>
</dbReference>
<dbReference type="InterPro" id="IPR005471">
    <property type="entry name" value="Tscrpt_reg_IclR_N"/>
</dbReference>
<reference evidence="1 2" key="1">
    <citation type="submission" date="2018-01" db="EMBL/GenBank/DDBJ databases">
        <title>The draft genome of an aniline degradation strain ANB-1.</title>
        <authorList>
            <person name="Zhang L."/>
            <person name="Jiang J."/>
        </authorList>
    </citation>
    <scope>NUCLEOTIDE SEQUENCE [LARGE SCALE GENOMIC DNA]</scope>
    <source>
        <strain evidence="1 2">ANB-1</strain>
    </source>
</reference>
<dbReference type="PANTHER" id="PTHR30136">
    <property type="entry name" value="HELIX-TURN-HELIX TRANSCRIPTIONAL REGULATOR, ICLR FAMILY"/>
    <property type="match status" value="1"/>
</dbReference>
<dbReference type="GO" id="GO:0003677">
    <property type="term" value="F:DNA binding"/>
    <property type="evidence" value="ECO:0007669"/>
    <property type="project" value="UniProtKB-KW"/>
</dbReference>
<dbReference type="PROSITE" id="PS51078">
    <property type="entry name" value="ICLR_ED"/>
    <property type="match status" value="1"/>
</dbReference>
<dbReference type="Pfam" id="PF01614">
    <property type="entry name" value="IclR_C"/>
    <property type="match status" value="1"/>
</dbReference>
<comment type="caution">
    <text evidence="1">The sequence shown here is derived from an EMBL/GenBank/DDBJ whole genome shotgun (WGS) entry which is preliminary data.</text>
</comment>
<dbReference type="Proteomes" id="UP000235994">
    <property type="component" value="Unassembled WGS sequence"/>
</dbReference>
<dbReference type="InterPro" id="IPR050707">
    <property type="entry name" value="HTH_MetabolicPath_Reg"/>
</dbReference>
<dbReference type="GO" id="GO:0045892">
    <property type="term" value="P:negative regulation of DNA-templated transcription"/>
    <property type="evidence" value="ECO:0007669"/>
    <property type="project" value="TreeGrafter"/>
</dbReference>
<dbReference type="PANTHER" id="PTHR30136:SF34">
    <property type="entry name" value="TRANSCRIPTIONAL REGULATOR"/>
    <property type="match status" value="1"/>
</dbReference>
<organism evidence="1 2">
    <name type="scientific">Achromobacter pulmonis</name>
    <dbReference type="NCBI Taxonomy" id="1389932"/>
    <lineage>
        <taxon>Bacteria</taxon>
        <taxon>Pseudomonadati</taxon>
        <taxon>Pseudomonadota</taxon>
        <taxon>Betaproteobacteria</taxon>
        <taxon>Burkholderiales</taxon>
        <taxon>Alcaligenaceae</taxon>
        <taxon>Achromobacter</taxon>
    </lineage>
</organism>
<evidence type="ECO:0000313" key="1">
    <source>
        <dbReference type="EMBL" id="PND29811.1"/>
    </source>
</evidence>
<dbReference type="AlphaFoldDB" id="A0A2N8K8N0"/>
<dbReference type="InterPro" id="IPR036388">
    <property type="entry name" value="WH-like_DNA-bd_sf"/>
</dbReference>
<keyword evidence="2" id="KW-1185">Reference proteome</keyword>
<dbReference type="SUPFAM" id="SSF46785">
    <property type="entry name" value="Winged helix' DNA-binding domain"/>
    <property type="match status" value="1"/>
</dbReference>
<dbReference type="Gene3D" id="3.30.450.40">
    <property type="match status" value="1"/>
</dbReference>
<dbReference type="InterPro" id="IPR036390">
    <property type="entry name" value="WH_DNA-bd_sf"/>
</dbReference>
<evidence type="ECO:0000313" key="2">
    <source>
        <dbReference type="Proteomes" id="UP000235994"/>
    </source>
</evidence>
<protein>
    <submittedName>
        <fullName evidence="1">IclR family transcriptional regulator</fullName>
    </submittedName>
</protein>
<dbReference type="PROSITE" id="PS51077">
    <property type="entry name" value="HTH_ICLR"/>
    <property type="match status" value="1"/>
</dbReference>